<proteinExistence type="predicted"/>
<protein>
    <recommendedName>
        <fullName evidence="3">Bacterial repeat domain-containing protein</fullName>
    </recommendedName>
</protein>
<dbReference type="EMBL" id="JQZW01000002">
    <property type="protein sequence ID" value="KGN98940.1"/>
    <property type="molecule type" value="Genomic_DNA"/>
</dbReference>
<sequence length="677" mass="75771">MWSVTLLVAFCFAMQAQSSTQKLIFTPVGEVKGLEKIELYSKDASGNYTQAVVLDENRQAFILPGTELQLKASIKEGYVAHLWKQAGREVRNSYSLLTHQLTMPKTDVIISLDIAQLVEVTFKVDAQITDGPLVNIEEQNDYGFEIQVGENGKVMLPLGRACYFDPNLKDGYYLMGWKINENIPFQNPNEWYQSAIEKDLRVEPLTYKEGDTFEVTYSQVDDHTITCKNSSNQEVASGDKIEPGSTLTFVIETLDGSAPEIEKWIVNDKTYTDATGEPIVTSQIDIKAYSNLNVRVVLVSEIVVPEETVLLTFGKKATHMASRSVFRANGEELGDVIAPEADGVSYKVPKGKPFYLQFVPKNGYVIHLWKRKDGDKMRDIFGMYNKKQVRVDGIMEAAEYDVATAEAIEVRFFVPEEGSTGGEVNIEENGEAGSVVAPKEGTKDKYILPHKGGVYFDSHIKDGYALTRWLLEGNIFPARPDLFYKGQLPKGFDLEAVLHPIGKTYTVTFDQPEDPKYALRCKHRSVEGSPEIEPDSPVGPGDEVLFETYPIENPAGKVPVDHWEVNGKPYLSNSSEPYTDNSLSIYVLEDIMVTMIPKVESQTEEVLAQKLPVYFIASSRQLVVESQGVNPISLYSNDGKLLRQWTLSVGTHTLHLENLVQGTYIVRVGHQAYVFVY</sequence>
<organism evidence="1 2">
    <name type="scientific">Porphyromonas gingivicanis</name>
    <dbReference type="NCBI Taxonomy" id="266762"/>
    <lineage>
        <taxon>Bacteria</taxon>
        <taxon>Pseudomonadati</taxon>
        <taxon>Bacteroidota</taxon>
        <taxon>Bacteroidia</taxon>
        <taxon>Bacteroidales</taxon>
        <taxon>Porphyromonadaceae</taxon>
        <taxon>Porphyromonas</taxon>
    </lineage>
</organism>
<gene>
    <name evidence="1" type="ORF">HQ36_00090</name>
</gene>
<evidence type="ECO:0000313" key="2">
    <source>
        <dbReference type="Proteomes" id="UP000030134"/>
    </source>
</evidence>
<evidence type="ECO:0008006" key="3">
    <source>
        <dbReference type="Google" id="ProtNLM"/>
    </source>
</evidence>
<comment type="caution">
    <text evidence="1">The sequence shown here is derived from an EMBL/GenBank/DDBJ whole genome shotgun (WGS) entry which is preliminary data.</text>
</comment>
<dbReference type="Proteomes" id="UP000030134">
    <property type="component" value="Unassembled WGS sequence"/>
</dbReference>
<evidence type="ECO:0000313" key="1">
    <source>
        <dbReference type="EMBL" id="KGN98940.1"/>
    </source>
</evidence>
<keyword evidence="2" id="KW-1185">Reference proteome</keyword>
<name>A0A0A2G986_9PORP</name>
<accession>A0A0A2G986</accession>
<dbReference type="AlphaFoldDB" id="A0A0A2G986"/>
<dbReference type="STRING" id="266762.HQ36_00090"/>
<reference evidence="1 2" key="1">
    <citation type="submission" date="2014-08" db="EMBL/GenBank/DDBJ databases">
        <title>Porphyromonas gingivicanis strain:COT-022_OH1391 Genome sequencing.</title>
        <authorList>
            <person name="Wallis C."/>
            <person name="Deusch O."/>
            <person name="O'Flynn C."/>
            <person name="Davis I."/>
            <person name="Jospin G."/>
            <person name="Darling A.E."/>
            <person name="Coil D.A."/>
            <person name="Alexiev A."/>
            <person name="Horsfall A."/>
            <person name="Kirkwood N."/>
            <person name="Harris S."/>
            <person name="Eisen J.A."/>
        </authorList>
    </citation>
    <scope>NUCLEOTIDE SEQUENCE [LARGE SCALE GENOMIC DNA]</scope>
    <source>
        <strain evidence="2">COT-022 OH1391</strain>
    </source>
</reference>